<gene>
    <name evidence="2" type="ORF">NE686_17840</name>
</gene>
<dbReference type="RefSeq" id="WP_256312558.1">
    <property type="nucleotide sequence ID" value="NZ_JANGAC010000017.1"/>
</dbReference>
<dbReference type="Proteomes" id="UP001524478">
    <property type="component" value="Unassembled WGS sequence"/>
</dbReference>
<feature type="transmembrane region" description="Helical" evidence="1">
    <location>
        <begin position="108"/>
        <end position="126"/>
    </location>
</feature>
<evidence type="ECO:0000313" key="3">
    <source>
        <dbReference type="Proteomes" id="UP001524478"/>
    </source>
</evidence>
<accession>A0ABT1SF20</accession>
<feature type="transmembrane region" description="Helical" evidence="1">
    <location>
        <begin position="81"/>
        <end position="102"/>
    </location>
</feature>
<sequence length="174" mass="19701">MNYKTHVAGGLALGYSTLYYIDKLHYKINDNIMDKDTYIIVTVGFIIGSLILDIEHKNSYVSNKYKIISFISRIFLKHRGFTHSIFGVSFITLITYLSTGYLGVENRITTLLSASIFIGAISHVFLDMFTPSGVELLNPFTNKRFSFIRGKVGIPDSIAFLICISIFYWSLTVL</sequence>
<dbReference type="PANTHER" id="PTHR35531">
    <property type="entry name" value="INNER MEMBRANE PROTEIN YBCI-RELATED"/>
    <property type="match status" value="1"/>
</dbReference>
<dbReference type="InterPro" id="IPR007404">
    <property type="entry name" value="YdjM-like"/>
</dbReference>
<name>A0ABT1SF20_9FIRM</name>
<reference evidence="2 3" key="1">
    <citation type="submission" date="2022-06" db="EMBL/GenBank/DDBJ databases">
        <title>Isolation of gut microbiota from human fecal samples.</title>
        <authorList>
            <person name="Pamer E.G."/>
            <person name="Barat B."/>
            <person name="Waligurski E."/>
            <person name="Medina S."/>
            <person name="Paddock L."/>
            <person name="Mostad J."/>
        </authorList>
    </citation>
    <scope>NUCLEOTIDE SEQUENCE [LARGE SCALE GENOMIC DNA]</scope>
    <source>
        <strain evidence="2 3">DFI.7.95</strain>
    </source>
</reference>
<dbReference type="EMBL" id="JANGAC010000017">
    <property type="protein sequence ID" value="MCQ4924967.1"/>
    <property type="molecule type" value="Genomic_DNA"/>
</dbReference>
<keyword evidence="1" id="KW-0812">Transmembrane</keyword>
<keyword evidence="1" id="KW-1133">Transmembrane helix</keyword>
<keyword evidence="1" id="KW-0472">Membrane</keyword>
<dbReference type="PANTHER" id="PTHR35531:SF1">
    <property type="entry name" value="INNER MEMBRANE PROTEIN YBCI-RELATED"/>
    <property type="match status" value="1"/>
</dbReference>
<keyword evidence="3" id="KW-1185">Reference proteome</keyword>
<dbReference type="Pfam" id="PF04307">
    <property type="entry name" value="YdjM"/>
    <property type="match status" value="1"/>
</dbReference>
<proteinExistence type="predicted"/>
<comment type="caution">
    <text evidence="2">The sequence shown here is derived from an EMBL/GenBank/DDBJ whole genome shotgun (WGS) entry which is preliminary data.</text>
</comment>
<evidence type="ECO:0000313" key="2">
    <source>
        <dbReference type="EMBL" id="MCQ4924967.1"/>
    </source>
</evidence>
<feature type="transmembrane region" description="Helical" evidence="1">
    <location>
        <begin position="37"/>
        <end position="54"/>
    </location>
</feature>
<feature type="transmembrane region" description="Helical" evidence="1">
    <location>
        <begin position="152"/>
        <end position="171"/>
    </location>
</feature>
<organism evidence="2 3">
    <name type="scientific">Tissierella carlieri</name>
    <dbReference type="NCBI Taxonomy" id="689904"/>
    <lineage>
        <taxon>Bacteria</taxon>
        <taxon>Bacillati</taxon>
        <taxon>Bacillota</taxon>
        <taxon>Tissierellia</taxon>
        <taxon>Tissierellales</taxon>
        <taxon>Tissierellaceae</taxon>
        <taxon>Tissierella</taxon>
    </lineage>
</organism>
<protein>
    <submittedName>
        <fullName evidence="2">Metal-dependent hydrolase</fullName>
    </submittedName>
</protein>
<evidence type="ECO:0000256" key="1">
    <source>
        <dbReference type="SAM" id="Phobius"/>
    </source>
</evidence>
<keyword evidence="2" id="KW-0378">Hydrolase</keyword>
<dbReference type="GO" id="GO:0016787">
    <property type="term" value="F:hydrolase activity"/>
    <property type="evidence" value="ECO:0007669"/>
    <property type="project" value="UniProtKB-KW"/>
</dbReference>